<reference evidence="1 2" key="1">
    <citation type="journal article" date="2010" name="BMC Genomics">
        <title>Metabolic flexibility revealed in the genome of the cyst-forming alpha-1 proteobacterium Rhodospirillum centenum.</title>
        <authorList>
            <person name="Lu Y.K."/>
            <person name="Marden J."/>
            <person name="Han M."/>
            <person name="Swingley W.D."/>
            <person name="Mastrian S.D."/>
            <person name="Chowdhury S.R."/>
            <person name="Hao J."/>
            <person name="Helmy T."/>
            <person name="Kim S."/>
            <person name="Kurdoglu A.A."/>
            <person name="Matthies H.J."/>
            <person name="Rollo D."/>
            <person name="Stothard P."/>
            <person name="Blankenship R.E."/>
            <person name="Bauer C.E."/>
            <person name="Touchman J.W."/>
        </authorList>
    </citation>
    <scope>NUCLEOTIDE SEQUENCE [LARGE SCALE GENOMIC DNA]</scope>
    <source>
        <strain evidence="2">ATCC 51521 / SW</strain>
    </source>
</reference>
<keyword evidence="2" id="KW-1185">Reference proteome</keyword>
<gene>
    <name evidence="1" type="ordered locus">RC1_2775</name>
</gene>
<dbReference type="eggNOG" id="ENOG503159A">
    <property type="taxonomic scope" value="Bacteria"/>
</dbReference>
<organism evidence="1 2">
    <name type="scientific">Rhodospirillum centenum (strain ATCC 51521 / SW)</name>
    <dbReference type="NCBI Taxonomy" id="414684"/>
    <lineage>
        <taxon>Bacteria</taxon>
        <taxon>Pseudomonadati</taxon>
        <taxon>Pseudomonadota</taxon>
        <taxon>Alphaproteobacteria</taxon>
        <taxon>Rhodospirillales</taxon>
        <taxon>Rhodospirillaceae</taxon>
        <taxon>Rhodospirillum</taxon>
    </lineage>
</organism>
<sequence>MVLFTNPADASLTQRAIEQSGARRLHKPEFKFGKCSNDVRDAFFDCVRSAPFRIRAIAIRKDAVSSSVPKHSNESFYRYFVHQMLSRNASALRNARVIIDGSGDRLFKRNLNAELRQRIGGDAIRDIRFKDSRSDVLLQLADMCAGAIARSLRTDRADAARWRNGLAPHIDDVWEPWSIGEGAPPQPSPT</sequence>
<proteinExistence type="predicted"/>
<dbReference type="AlphaFoldDB" id="B6IV24"/>
<dbReference type="InterPro" id="IPR024524">
    <property type="entry name" value="DUF3800"/>
</dbReference>
<evidence type="ECO:0000313" key="2">
    <source>
        <dbReference type="Proteomes" id="UP000001591"/>
    </source>
</evidence>
<name>B6IV24_RHOCS</name>
<dbReference type="STRING" id="414684.RC1_2775"/>
<accession>B6IV24</accession>
<dbReference type="EMBL" id="CP000613">
    <property type="protein sequence ID" value="ACJ00148.1"/>
    <property type="molecule type" value="Genomic_DNA"/>
</dbReference>
<dbReference type="Proteomes" id="UP000001591">
    <property type="component" value="Chromosome"/>
</dbReference>
<dbReference type="Pfam" id="PF12686">
    <property type="entry name" value="DUF3800"/>
    <property type="match status" value="1"/>
</dbReference>
<protein>
    <submittedName>
        <fullName evidence="1">Uncharacterized protein</fullName>
    </submittedName>
</protein>
<dbReference type="KEGG" id="rce:RC1_2775"/>
<evidence type="ECO:0000313" key="1">
    <source>
        <dbReference type="EMBL" id="ACJ00148.1"/>
    </source>
</evidence>
<dbReference type="HOGENOM" id="CLU_109755_0_0_5"/>